<feature type="transmembrane region" description="Helical" evidence="17">
    <location>
        <begin position="499"/>
        <end position="525"/>
    </location>
</feature>
<feature type="domain" description="EF-hand" evidence="18">
    <location>
        <begin position="357"/>
        <end position="392"/>
    </location>
</feature>
<keyword evidence="7 17" id="KW-0812">Transmembrane</keyword>
<name>A0AAV5ITZ8_9ROSI</name>
<dbReference type="Pfam" id="PF01699">
    <property type="entry name" value="Na_Ca_ex"/>
    <property type="match status" value="1"/>
</dbReference>
<evidence type="ECO:0000313" key="20">
    <source>
        <dbReference type="Proteomes" id="UP001054252"/>
    </source>
</evidence>
<keyword evidence="16" id="KW-0739">Sodium transport</keyword>
<feature type="transmembrane region" description="Helical" evidence="17">
    <location>
        <begin position="599"/>
        <end position="618"/>
    </location>
</feature>
<keyword evidence="11 17" id="KW-1133">Transmembrane helix</keyword>
<keyword evidence="4" id="KW-0050">Antiport</keyword>
<dbReference type="PANTHER" id="PTHR31503:SF36">
    <property type="entry name" value="SODIUM_CALCIUM EXCHANGER MEMBRANE REGION DOMAIN-CONTAINING PROTEIN"/>
    <property type="match status" value="1"/>
</dbReference>
<keyword evidence="15 17" id="KW-0472">Membrane</keyword>
<evidence type="ECO:0000256" key="9">
    <source>
        <dbReference type="ARBA" id="ARBA00022737"/>
    </source>
</evidence>
<feature type="transmembrane region" description="Helical" evidence="17">
    <location>
        <begin position="537"/>
        <end position="560"/>
    </location>
</feature>
<evidence type="ECO:0000256" key="1">
    <source>
        <dbReference type="ARBA" id="ARBA00004651"/>
    </source>
</evidence>
<dbReference type="SUPFAM" id="SSF47473">
    <property type="entry name" value="EF-hand"/>
    <property type="match status" value="1"/>
</dbReference>
<dbReference type="PROSITE" id="PS00018">
    <property type="entry name" value="EF_HAND_1"/>
    <property type="match status" value="4"/>
</dbReference>
<dbReference type="InterPro" id="IPR002048">
    <property type="entry name" value="EF_hand_dom"/>
</dbReference>
<gene>
    <name evidence="19" type="ORF">SLEP1_g14544</name>
</gene>
<evidence type="ECO:0000256" key="7">
    <source>
        <dbReference type="ARBA" id="ARBA00022692"/>
    </source>
</evidence>
<evidence type="ECO:0000259" key="18">
    <source>
        <dbReference type="PROSITE" id="PS50222"/>
    </source>
</evidence>
<keyword evidence="20" id="KW-1185">Reference proteome</keyword>
<comment type="similarity">
    <text evidence="2">Belongs to the Ca(2+):cation antiporter (CaCA) (TC 2.A.19) family.</text>
</comment>
<reference evidence="19 20" key="1">
    <citation type="journal article" date="2021" name="Commun. Biol.">
        <title>The genome of Shorea leprosula (Dipterocarpaceae) highlights the ecological relevance of drought in aseasonal tropical rainforests.</title>
        <authorList>
            <person name="Ng K.K.S."/>
            <person name="Kobayashi M.J."/>
            <person name="Fawcett J.A."/>
            <person name="Hatakeyama M."/>
            <person name="Paape T."/>
            <person name="Ng C.H."/>
            <person name="Ang C.C."/>
            <person name="Tnah L.H."/>
            <person name="Lee C.T."/>
            <person name="Nishiyama T."/>
            <person name="Sese J."/>
            <person name="O'Brien M.J."/>
            <person name="Copetti D."/>
            <person name="Mohd Noor M.I."/>
            <person name="Ong R.C."/>
            <person name="Putra M."/>
            <person name="Sireger I.Z."/>
            <person name="Indrioko S."/>
            <person name="Kosugi Y."/>
            <person name="Izuno A."/>
            <person name="Isagi Y."/>
            <person name="Lee S.L."/>
            <person name="Shimizu K.K."/>
        </authorList>
    </citation>
    <scope>NUCLEOTIDE SEQUENCE [LARGE SCALE GENOMIC DNA]</scope>
    <source>
        <strain evidence="19">214</strain>
    </source>
</reference>
<dbReference type="Pfam" id="PF13499">
    <property type="entry name" value="EF-hand_7"/>
    <property type="match status" value="2"/>
</dbReference>
<dbReference type="SMART" id="SM00054">
    <property type="entry name" value="EFh"/>
    <property type="match status" value="4"/>
</dbReference>
<evidence type="ECO:0000256" key="3">
    <source>
        <dbReference type="ARBA" id="ARBA00022448"/>
    </source>
</evidence>
<organism evidence="19 20">
    <name type="scientific">Rubroshorea leprosula</name>
    <dbReference type="NCBI Taxonomy" id="152421"/>
    <lineage>
        <taxon>Eukaryota</taxon>
        <taxon>Viridiplantae</taxon>
        <taxon>Streptophyta</taxon>
        <taxon>Embryophyta</taxon>
        <taxon>Tracheophyta</taxon>
        <taxon>Spermatophyta</taxon>
        <taxon>Magnoliopsida</taxon>
        <taxon>eudicotyledons</taxon>
        <taxon>Gunneridae</taxon>
        <taxon>Pentapetalae</taxon>
        <taxon>rosids</taxon>
        <taxon>malvids</taxon>
        <taxon>Malvales</taxon>
        <taxon>Dipterocarpaceae</taxon>
        <taxon>Rubroshorea</taxon>
    </lineage>
</organism>
<evidence type="ECO:0000256" key="14">
    <source>
        <dbReference type="ARBA" id="ARBA00023065"/>
    </source>
</evidence>
<dbReference type="PANTHER" id="PTHR31503">
    <property type="entry name" value="VACUOLAR CALCIUM ION TRANSPORTER"/>
    <property type="match status" value="1"/>
</dbReference>
<dbReference type="GO" id="GO:0005886">
    <property type="term" value="C:plasma membrane"/>
    <property type="evidence" value="ECO:0007669"/>
    <property type="project" value="UniProtKB-SubCell"/>
</dbReference>
<keyword evidence="8" id="KW-0479">Metal-binding</keyword>
<accession>A0AAV5ITZ8</accession>
<keyword evidence="13" id="KW-0915">Sodium</keyword>
<dbReference type="GO" id="GO:0006874">
    <property type="term" value="P:intracellular calcium ion homeostasis"/>
    <property type="evidence" value="ECO:0007669"/>
    <property type="project" value="TreeGrafter"/>
</dbReference>
<dbReference type="InterPro" id="IPR018247">
    <property type="entry name" value="EF_Hand_1_Ca_BS"/>
</dbReference>
<comment type="caution">
    <text evidence="19">The sequence shown here is derived from an EMBL/GenBank/DDBJ whole genome shotgun (WGS) entry which is preliminary data.</text>
</comment>
<evidence type="ECO:0000256" key="10">
    <source>
        <dbReference type="ARBA" id="ARBA00022837"/>
    </source>
</evidence>
<dbReference type="AlphaFoldDB" id="A0AAV5ITZ8"/>
<dbReference type="EMBL" id="BPVZ01000018">
    <property type="protein sequence ID" value="GKV02060.1"/>
    <property type="molecule type" value="Genomic_DNA"/>
</dbReference>
<dbReference type="CDD" id="cd00051">
    <property type="entry name" value="EFh"/>
    <property type="match status" value="2"/>
</dbReference>
<evidence type="ECO:0000256" key="4">
    <source>
        <dbReference type="ARBA" id="ARBA00022449"/>
    </source>
</evidence>
<feature type="transmembrane region" description="Helical" evidence="17">
    <location>
        <begin position="12"/>
        <end position="31"/>
    </location>
</feature>
<dbReference type="Proteomes" id="UP001054252">
    <property type="component" value="Unassembled WGS sequence"/>
</dbReference>
<keyword evidence="10" id="KW-0106">Calcium</keyword>
<feature type="domain" description="EF-hand" evidence="18">
    <location>
        <begin position="85"/>
        <end position="120"/>
    </location>
</feature>
<keyword evidence="5" id="KW-1003">Cell membrane</keyword>
<evidence type="ECO:0000256" key="2">
    <source>
        <dbReference type="ARBA" id="ARBA00008170"/>
    </source>
</evidence>
<keyword evidence="12" id="KW-0346">Stress response</keyword>
<dbReference type="Gene3D" id="1.10.238.10">
    <property type="entry name" value="EF-hand"/>
    <property type="match status" value="2"/>
</dbReference>
<feature type="domain" description="EF-hand" evidence="18">
    <location>
        <begin position="317"/>
        <end position="352"/>
    </location>
</feature>
<evidence type="ECO:0000256" key="8">
    <source>
        <dbReference type="ARBA" id="ARBA00022723"/>
    </source>
</evidence>
<dbReference type="GO" id="GO:0015369">
    <property type="term" value="F:calcium:proton antiporter activity"/>
    <property type="evidence" value="ECO:0007669"/>
    <property type="project" value="TreeGrafter"/>
</dbReference>
<proteinExistence type="inferred from homology"/>
<sequence>MGRNSPENINKMEYVAETLSATWGLLLILIFSNKQSHDADLLLVFQPWIQRRRIAYAKLKHVMSGILKHLKQRALGRLLTDEGEPNEDVIKKLFHTIDENHDDHLSAGELRALIVGIRFEEIDLDKDDAVNKVMKDFDTSNDQRISEREFVDVSGLSGSKETAQSQVSVGMGLLAGSTVMLLTVIWGSCVVVGKCDLQDSVAVDGTNSKGFSLTGTGVSTDIWTRYAAWIMAASVIPFIVVQLSQIHNSTSGRHLAVLISLILSLAMLVSYCLYQVFQPWIQRRRIAYVKLKHVMSGILKRLKQQALGRLLSDKGEPKEDVIEKLFQTVDENHNGYLSASELRALMVGIRFKEIDWDKDDAVDKVMKDFDTSNDNLISKAEFVAGVKKWLSKAKRVGGYLPGSGPQTFKVIGDFSLKTRREHRLLGADKEQSDEVVEGVENPRLTADGEQSDEVVEGVENPRWTSFKAVLLLLLGTLIAAAFADPLVDAVDNFSDATSIPTFFISFIALPLATNSSEAVSAIIFASRKRQRTTSLTFSELYGAVTMNNVLCLAVFLALVYARGLTWDFSSEVLIILIVCLVMGAFASFRTTFPLWTCSVAYILYPFSLALVYVLDYVLGWS</sequence>
<feature type="transmembrane region" description="Helical" evidence="17">
    <location>
        <begin position="255"/>
        <end position="277"/>
    </location>
</feature>
<evidence type="ECO:0000256" key="17">
    <source>
        <dbReference type="SAM" id="Phobius"/>
    </source>
</evidence>
<evidence type="ECO:0000313" key="19">
    <source>
        <dbReference type="EMBL" id="GKV02060.1"/>
    </source>
</evidence>
<keyword evidence="3" id="KW-0813">Transport</keyword>
<dbReference type="GO" id="GO:0006814">
    <property type="term" value="P:sodium ion transport"/>
    <property type="evidence" value="ECO:0007669"/>
    <property type="project" value="UniProtKB-KW"/>
</dbReference>
<feature type="transmembrane region" description="Helical" evidence="17">
    <location>
        <begin position="572"/>
        <end position="592"/>
    </location>
</feature>
<evidence type="ECO:0000256" key="5">
    <source>
        <dbReference type="ARBA" id="ARBA00022475"/>
    </source>
</evidence>
<feature type="domain" description="EF-hand" evidence="18">
    <location>
        <begin position="125"/>
        <end position="160"/>
    </location>
</feature>
<comment type="subcellular location">
    <subcellularLocation>
        <location evidence="1">Cell membrane</location>
        <topology evidence="1">Multi-pass membrane protein</topology>
    </subcellularLocation>
</comment>
<dbReference type="InterPro" id="IPR004713">
    <property type="entry name" value="CaH_exchang"/>
</dbReference>
<evidence type="ECO:0000256" key="12">
    <source>
        <dbReference type="ARBA" id="ARBA00023016"/>
    </source>
</evidence>
<feature type="transmembrane region" description="Helical" evidence="17">
    <location>
        <begin position="468"/>
        <end position="487"/>
    </location>
</feature>
<evidence type="ECO:0000256" key="15">
    <source>
        <dbReference type="ARBA" id="ARBA00023136"/>
    </source>
</evidence>
<dbReference type="InterPro" id="IPR004837">
    <property type="entry name" value="NaCa_Exmemb"/>
</dbReference>
<dbReference type="InterPro" id="IPR011992">
    <property type="entry name" value="EF-hand-dom_pair"/>
</dbReference>
<keyword evidence="14" id="KW-0406">Ion transport</keyword>
<evidence type="ECO:0000256" key="13">
    <source>
        <dbReference type="ARBA" id="ARBA00023053"/>
    </source>
</evidence>
<keyword evidence="9" id="KW-0677">Repeat</keyword>
<feature type="transmembrane region" description="Helical" evidence="17">
    <location>
        <begin position="226"/>
        <end position="243"/>
    </location>
</feature>
<evidence type="ECO:0000256" key="11">
    <source>
        <dbReference type="ARBA" id="ARBA00022989"/>
    </source>
</evidence>
<evidence type="ECO:0000256" key="16">
    <source>
        <dbReference type="ARBA" id="ARBA00023201"/>
    </source>
</evidence>
<evidence type="ECO:0000256" key="6">
    <source>
        <dbReference type="ARBA" id="ARBA00022568"/>
    </source>
</evidence>
<keyword evidence="6" id="KW-0109">Calcium transport</keyword>
<dbReference type="GO" id="GO:0005509">
    <property type="term" value="F:calcium ion binding"/>
    <property type="evidence" value="ECO:0007669"/>
    <property type="project" value="InterPro"/>
</dbReference>
<dbReference type="PROSITE" id="PS50222">
    <property type="entry name" value="EF_HAND_2"/>
    <property type="match status" value="4"/>
</dbReference>
<protein>
    <recommendedName>
        <fullName evidence="18">EF-hand domain-containing protein</fullName>
    </recommendedName>
</protein>
<dbReference type="FunFam" id="1.20.1420.30:FF:000019">
    <property type="entry name" value="Sodium/calcium exchanger NCL2"/>
    <property type="match status" value="1"/>
</dbReference>